<dbReference type="EMBL" id="CP097463">
    <property type="protein sequence ID" value="WAX56259.1"/>
    <property type="molecule type" value="Genomic_DNA"/>
</dbReference>
<organism evidence="7 8">
    <name type="scientific">Jatrophihabitans cynanchi</name>
    <dbReference type="NCBI Taxonomy" id="2944128"/>
    <lineage>
        <taxon>Bacteria</taxon>
        <taxon>Bacillati</taxon>
        <taxon>Actinomycetota</taxon>
        <taxon>Actinomycetes</taxon>
        <taxon>Jatrophihabitantales</taxon>
        <taxon>Jatrophihabitantaceae</taxon>
        <taxon>Jatrophihabitans</taxon>
    </lineage>
</organism>
<evidence type="ECO:0000256" key="4">
    <source>
        <dbReference type="ARBA" id="ARBA00023136"/>
    </source>
</evidence>
<keyword evidence="3 6" id="KW-1133">Transmembrane helix</keyword>
<gene>
    <name evidence="7" type="ORF">M6B22_17220</name>
</gene>
<protein>
    <submittedName>
        <fullName evidence="7">MFS transporter</fullName>
    </submittedName>
</protein>
<dbReference type="Gene3D" id="1.20.1250.20">
    <property type="entry name" value="MFS general substrate transporter like domains"/>
    <property type="match status" value="1"/>
</dbReference>
<feature type="transmembrane region" description="Helical" evidence="6">
    <location>
        <begin position="48"/>
        <end position="71"/>
    </location>
</feature>
<dbReference type="InterPro" id="IPR011701">
    <property type="entry name" value="MFS"/>
</dbReference>
<dbReference type="PANTHER" id="PTHR10924:SF6">
    <property type="entry name" value="SOLUTE CARRIER FAMILY 49 MEMBER A3"/>
    <property type="match status" value="1"/>
</dbReference>
<dbReference type="InterPro" id="IPR049680">
    <property type="entry name" value="FLVCR1-2_SLC49-like"/>
</dbReference>
<reference evidence="7" key="1">
    <citation type="submission" date="2022-05" db="EMBL/GenBank/DDBJ databases">
        <title>Jatrophihabitans sp. SB3-54 whole genome sequence.</title>
        <authorList>
            <person name="Suh M.K."/>
            <person name="Eom M.K."/>
            <person name="Kim J.S."/>
            <person name="Kim H.S."/>
            <person name="Do H.E."/>
            <person name="Shin Y.K."/>
            <person name="Lee J.-S."/>
        </authorList>
    </citation>
    <scope>NUCLEOTIDE SEQUENCE</scope>
    <source>
        <strain evidence="7">SB3-54</strain>
    </source>
</reference>
<keyword evidence="2 6" id="KW-0812">Transmembrane</keyword>
<name>A0ABY7JUP5_9ACTN</name>
<feature type="transmembrane region" description="Helical" evidence="6">
    <location>
        <begin position="78"/>
        <end position="95"/>
    </location>
</feature>
<feature type="transmembrane region" description="Helical" evidence="6">
    <location>
        <begin position="298"/>
        <end position="318"/>
    </location>
</feature>
<feature type="transmembrane region" description="Helical" evidence="6">
    <location>
        <begin position="212"/>
        <end position="232"/>
    </location>
</feature>
<feature type="transmembrane region" description="Helical" evidence="6">
    <location>
        <begin position="359"/>
        <end position="379"/>
    </location>
</feature>
<sequence length="415" mass="41890">MSGPAPARSNWAALAGFAAAAATTQLLWLTFAPITTDAAKHYRVSEGAIGWLANVFPLCYVVLAIPAGLVLDRWLRGGVLLGALLTAAGGGLRLAGDSFGWALAGQVLVAIGQPLVLNAITGVAARYLADDDRAKGIALGTASTFAGMVVAFALGTALPLRGLLVVNALLAATAVAGLAVALRRPPTYGAAPSAGGVSAFRATWNDRYLRRLALLVFVPFGTFTALTTWAEALLDPAGVSSTQAGVLLLLNIVAGVGGSALLPVAAARRGRQLHVMAAAVMVTAAGCALLALAPGFALALVVFPVIGFVLLPCLPMVLELTERAAVATASTAAGLIWLSGQLGALVITGAIGTSVHHPLPAFLALAAVTLLALPALRAVHAVSARRSPPPGIRPPDATRPARPRPPAAPHGGSSR</sequence>
<feature type="transmembrane region" description="Helical" evidence="6">
    <location>
        <begin position="325"/>
        <end position="347"/>
    </location>
</feature>
<feature type="region of interest" description="Disordered" evidence="5">
    <location>
        <begin position="385"/>
        <end position="415"/>
    </location>
</feature>
<keyword evidence="4 6" id="KW-0472">Membrane</keyword>
<dbReference type="Proteomes" id="UP001164693">
    <property type="component" value="Chromosome"/>
</dbReference>
<dbReference type="RefSeq" id="WP_269442791.1">
    <property type="nucleotide sequence ID" value="NZ_CP097463.1"/>
</dbReference>
<dbReference type="SUPFAM" id="SSF103473">
    <property type="entry name" value="MFS general substrate transporter"/>
    <property type="match status" value="1"/>
</dbReference>
<evidence type="ECO:0000256" key="6">
    <source>
        <dbReference type="SAM" id="Phobius"/>
    </source>
</evidence>
<proteinExistence type="predicted"/>
<feature type="transmembrane region" description="Helical" evidence="6">
    <location>
        <begin position="101"/>
        <end position="125"/>
    </location>
</feature>
<accession>A0ABY7JUP5</accession>
<feature type="transmembrane region" description="Helical" evidence="6">
    <location>
        <begin position="244"/>
        <end position="266"/>
    </location>
</feature>
<dbReference type="PANTHER" id="PTHR10924">
    <property type="entry name" value="MAJOR FACILITATOR SUPERFAMILY PROTEIN-RELATED"/>
    <property type="match status" value="1"/>
</dbReference>
<keyword evidence="8" id="KW-1185">Reference proteome</keyword>
<feature type="transmembrane region" description="Helical" evidence="6">
    <location>
        <begin position="137"/>
        <end position="158"/>
    </location>
</feature>
<evidence type="ECO:0000256" key="2">
    <source>
        <dbReference type="ARBA" id="ARBA00022692"/>
    </source>
</evidence>
<evidence type="ECO:0000313" key="7">
    <source>
        <dbReference type="EMBL" id="WAX56259.1"/>
    </source>
</evidence>
<evidence type="ECO:0000256" key="3">
    <source>
        <dbReference type="ARBA" id="ARBA00022989"/>
    </source>
</evidence>
<evidence type="ECO:0000313" key="8">
    <source>
        <dbReference type="Proteomes" id="UP001164693"/>
    </source>
</evidence>
<evidence type="ECO:0000256" key="5">
    <source>
        <dbReference type="SAM" id="MobiDB-lite"/>
    </source>
</evidence>
<feature type="transmembrane region" description="Helical" evidence="6">
    <location>
        <begin position="273"/>
        <end position="292"/>
    </location>
</feature>
<evidence type="ECO:0000256" key="1">
    <source>
        <dbReference type="ARBA" id="ARBA00004141"/>
    </source>
</evidence>
<dbReference type="InterPro" id="IPR036259">
    <property type="entry name" value="MFS_trans_sf"/>
</dbReference>
<comment type="subcellular location">
    <subcellularLocation>
        <location evidence="1">Membrane</location>
        <topology evidence="1">Multi-pass membrane protein</topology>
    </subcellularLocation>
</comment>
<feature type="transmembrane region" description="Helical" evidence="6">
    <location>
        <begin position="164"/>
        <end position="182"/>
    </location>
</feature>
<dbReference type="Pfam" id="PF07690">
    <property type="entry name" value="MFS_1"/>
    <property type="match status" value="1"/>
</dbReference>